<dbReference type="PANTHER" id="PTHR48258">
    <property type="entry name" value="DUF4218 DOMAIN-CONTAINING PROTEIN-RELATED"/>
    <property type="match status" value="1"/>
</dbReference>
<comment type="caution">
    <text evidence="2">The sequence shown here is derived from an EMBL/GenBank/DDBJ whole genome shotgun (WGS) entry which is preliminary data.</text>
</comment>
<feature type="region of interest" description="Disordered" evidence="1">
    <location>
        <begin position="143"/>
        <end position="193"/>
    </location>
</feature>
<reference evidence="2 3" key="1">
    <citation type="submission" date="2024-02" db="EMBL/GenBank/DDBJ databases">
        <title>de novo genome assembly of Solanum bulbocastanum strain 11H21.</title>
        <authorList>
            <person name="Hosaka A.J."/>
        </authorList>
    </citation>
    <scope>NUCLEOTIDE SEQUENCE [LARGE SCALE GENOMIC DNA]</scope>
    <source>
        <tissue evidence="2">Young leaves</tissue>
    </source>
</reference>
<dbReference type="PANTHER" id="PTHR48258:SF11">
    <property type="entry name" value="TDCA1-ORF2 PROTEIN"/>
    <property type="match status" value="1"/>
</dbReference>
<feature type="compositionally biased region" description="Acidic residues" evidence="1">
    <location>
        <begin position="164"/>
        <end position="193"/>
    </location>
</feature>
<dbReference type="AlphaFoldDB" id="A0AAN8XZI6"/>
<dbReference type="EMBL" id="JBANQN010000012">
    <property type="protein sequence ID" value="KAK6773754.1"/>
    <property type="molecule type" value="Genomic_DNA"/>
</dbReference>
<dbReference type="Proteomes" id="UP001371456">
    <property type="component" value="Unassembled WGS sequence"/>
</dbReference>
<evidence type="ECO:0000313" key="2">
    <source>
        <dbReference type="EMBL" id="KAK6773754.1"/>
    </source>
</evidence>
<organism evidence="2 3">
    <name type="scientific">Solanum bulbocastanum</name>
    <name type="common">Wild potato</name>
    <dbReference type="NCBI Taxonomy" id="147425"/>
    <lineage>
        <taxon>Eukaryota</taxon>
        <taxon>Viridiplantae</taxon>
        <taxon>Streptophyta</taxon>
        <taxon>Embryophyta</taxon>
        <taxon>Tracheophyta</taxon>
        <taxon>Spermatophyta</taxon>
        <taxon>Magnoliopsida</taxon>
        <taxon>eudicotyledons</taxon>
        <taxon>Gunneridae</taxon>
        <taxon>Pentapetalae</taxon>
        <taxon>asterids</taxon>
        <taxon>lamiids</taxon>
        <taxon>Solanales</taxon>
        <taxon>Solanaceae</taxon>
        <taxon>Solanoideae</taxon>
        <taxon>Solaneae</taxon>
        <taxon>Solanum</taxon>
    </lineage>
</organism>
<feature type="compositionally biased region" description="Basic and acidic residues" evidence="1">
    <location>
        <begin position="150"/>
        <end position="163"/>
    </location>
</feature>
<keyword evidence="3" id="KW-1185">Reference proteome</keyword>
<protein>
    <submittedName>
        <fullName evidence="2">Uncharacterized protein</fullName>
    </submittedName>
</protein>
<gene>
    <name evidence="2" type="ORF">RDI58_028992</name>
</gene>
<accession>A0AAN8XZI6</accession>
<name>A0AAN8XZI6_SOLBU</name>
<sequence length="193" mass="22199">MSKYFINGYKFHTEEWSKGKKTNNSGVWVKGEGDIDYYGVLYKIIELEYVVGCPIRKDSNLSGQVNVKQVYYIPYPLCKNKSSWCVVIKTKPMGRVEVEDALDVAYLNDISSVESTVNDELACELLHSEGIYEKFDATILQSNPNNYREGTSRANEEESKTDEYETSDEELLEENQISDEEEFPSDYESNEED</sequence>
<evidence type="ECO:0000313" key="3">
    <source>
        <dbReference type="Proteomes" id="UP001371456"/>
    </source>
</evidence>
<proteinExistence type="predicted"/>
<evidence type="ECO:0000256" key="1">
    <source>
        <dbReference type="SAM" id="MobiDB-lite"/>
    </source>
</evidence>